<keyword evidence="2" id="KW-0186">Copper</keyword>
<feature type="signal peptide" evidence="3">
    <location>
        <begin position="1"/>
        <end position="17"/>
    </location>
</feature>
<dbReference type="AlphaFoldDB" id="A0AAD9SKK4"/>
<evidence type="ECO:0000256" key="3">
    <source>
        <dbReference type="SAM" id="SignalP"/>
    </source>
</evidence>
<evidence type="ECO:0008006" key="6">
    <source>
        <dbReference type="Google" id="ProtNLM"/>
    </source>
</evidence>
<keyword evidence="3" id="KW-0732">Signal</keyword>
<dbReference type="Gene3D" id="2.70.50.70">
    <property type="match status" value="1"/>
</dbReference>
<evidence type="ECO:0000256" key="1">
    <source>
        <dbReference type="ARBA" id="ARBA00001973"/>
    </source>
</evidence>
<gene>
    <name evidence="4" type="ORF">N8I77_003609</name>
</gene>
<keyword evidence="5" id="KW-1185">Reference proteome</keyword>
<proteinExistence type="predicted"/>
<feature type="chain" id="PRO_5042049534" description="Chitin-binding type-4 domain-containing protein" evidence="3">
    <location>
        <begin position="18"/>
        <end position="186"/>
    </location>
</feature>
<comment type="cofactor">
    <cofactor evidence="1">
        <name>Cu(2+)</name>
        <dbReference type="ChEBI" id="CHEBI:29036"/>
    </cofactor>
</comment>
<dbReference type="Proteomes" id="UP001265746">
    <property type="component" value="Unassembled WGS sequence"/>
</dbReference>
<evidence type="ECO:0000313" key="4">
    <source>
        <dbReference type="EMBL" id="KAK2610156.1"/>
    </source>
</evidence>
<protein>
    <recommendedName>
        <fullName evidence="6">Chitin-binding type-4 domain-containing protein</fullName>
    </recommendedName>
</protein>
<reference evidence="4" key="1">
    <citation type="submission" date="2023-06" db="EMBL/GenBank/DDBJ databases">
        <authorList>
            <person name="Noh H."/>
        </authorList>
    </citation>
    <scope>NUCLEOTIDE SEQUENCE</scope>
    <source>
        <strain evidence="4">DUCC20226</strain>
    </source>
</reference>
<organism evidence="4 5">
    <name type="scientific">Phomopsis amygdali</name>
    <name type="common">Fusicoccum amygdali</name>
    <dbReference type="NCBI Taxonomy" id="1214568"/>
    <lineage>
        <taxon>Eukaryota</taxon>
        <taxon>Fungi</taxon>
        <taxon>Dikarya</taxon>
        <taxon>Ascomycota</taxon>
        <taxon>Pezizomycotina</taxon>
        <taxon>Sordariomycetes</taxon>
        <taxon>Sordariomycetidae</taxon>
        <taxon>Diaporthales</taxon>
        <taxon>Diaporthaceae</taxon>
        <taxon>Diaporthe</taxon>
    </lineage>
</organism>
<dbReference type="PANTHER" id="PTHR36575:SF2">
    <property type="entry name" value="CHITIN-BINDING TYPE-4 DOMAIN-CONTAINING PROTEIN-RELATED"/>
    <property type="match status" value="1"/>
</dbReference>
<accession>A0AAD9SKK4</accession>
<evidence type="ECO:0000313" key="5">
    <source>
        <dbReference type="Proteomes" id="UP001265746"/>
    </source>
</evidence>
<dbReference type="EMBL" id="JAUJFL010000002">
    <property type="protein sequence ID" value="KAK2610156.1"/>
    <property type="molecule type" value="Genomic_DNA"/>
</dbReference>
<name>A0AAD9SKK4_PHOAM</name>
<sequence>MFEATLALLLLLPSTLGHAVVQKPVPRGSGDATLALCGEAVTTKLDDDPAGPIENSVKVADADYKCNLYQCRGYQYEDNVDKVNVYAAGDLVTFHIDLVAAHRPGWANVSVIDLATNKAIGDPVKVWDVWPDNVAGGGDDVDFNITIPSSLGSACNAGGKCALQWYWWSNGNSQTYESCVDFYVKA</sequence>
<evidence type="ECO:0000256" key="2">
    <source>
        <dbReference type="ARBA" id="ARBA00023008"/>
    </source>
</evidence>
<comment type="caution">
    <text evidence="4">The sequence shown here is derived from an EMBL/GenBank/DDBJ whole genome shotgun (WGS) entry which is preliminary data.</text>
</comment>
<dbReference type="PANTHER" id="PTHR36575">
    <property type="entry name" value="BINDING PROTEIN, PUTATIVE (AFU_ORTHOLOGUE AFUA_1G14430)-RELATED"/>
    <property type="match status" value="1"/>
</dbReference>
<dbReference type="InterPro" id="IPR052282">
    <property type="entry name" value="Starch-active_LPMO"/>
</dbReference>